<keyword evidence="4" id="KW-1185">Reference proteome</keyword>
<name>A0ABS5G0R9_9BRAD</name>
<dbReference type="InterPro" id="IPR036928">
    <property type="entry name" value="AS_sf"/>
</dbReference>
<dbReference type="PANTHER" id="PTHR11895">
    <property type="entry name" value="TRANSAMIDASE"/>
    <property type="match status" value="1"/>
</dbReference>
<dbReference type="Gene3D" id="3.90.1300.10">
    <property type="entry name" value="Amidase signature (AS) domain"/>
    <property type="match status" value="1"/>
</dbReference>
<dbReference type="RefSeq" id="WP_172238164.1">
    <property type="nucleotide sequence ID" value="NZ_JABFDP010000018.1"/>
</dbReference>
<feature type="domain" description="Amidase" evidence="2">
    <location>
        <begin position="43"/>
        <end position="425"/>
    </location>
</feature>
<sequence>MSDAFILPPPQAGAGVLDLLRQFAADPQAAESYGADCLKRTEAIEARLKSFEYLPKDVSAKNGPLGGIPVAVKDIIATSEMPTSNGSPIYRDHVPAADAWVVARLRNLGATIFGKTVSTEFAWRHPGPTVNPWNPAHTPGGSSSGSAAAVAAGLVPLALGTQTLGSVIRPAAFNGVVGFKPSFGAIPRVGVHPLSPSLDHVGFFARRVDDVALALSLLAGRSDDDPHGRPLPGFTVDIAHGLRPLASPRLAVVRFAKWERAEPEQKAVFEAAVERLRSAGAVVEEIALPALDAAHWDAINTIMLSEATTIFSDLIARFPDRVSDVMKAHVASGRSKTAMEYLTAKAAQAERQHALATELGGFDAVLTLPAFGEAPHGLDWTGDAEYCAPWTFVGAPAVSLPAGFGRHGLPLGVQIAGVYRNDLHVLRVAKWAEAALAFDPGLPLLARH</sequence>
<reference evidence="4" key="1">
    <citation type="journal article" date="2021" name="ISME J.">
        <title>Evolutionary origin and ecological implication of a unique nif island in free-living Bradyrhizobium lineages.</title>
        <authorList>
            <person name="Tao J."/>
        </authorList>
    </citation>
    <scope>NUCLEOTIDE SEQUENCE [LARGE SCALE GENOMIC DNA]</scope>
    <source>
        <strain evidence="4">SZCCT0094</strain>
    </source>
</reference>
<dbReference type="Proteomes" id="UP001314635">
    <property type="component" value="Unassembled WGS sequence"/>
</dbReference>
<accession>A0ABS5G0R9</accession>
<comment type="caution">
    <text evidence="3">The sequence shown here is derived from an EMBL/GenBank/DDBJ whole genome shotgun (WGS) entry which is preliminary data.</text>
</comment>
<evidence type="ECO:0000259" key="2">
    <source>
        <dbReference type="Pfam" id="PF01425"/>
    </source>
</evidence>
<evidence type="ECO:0000313" key="4">
    <source>
        <dbReference type="Proteomes" id="UP001314635"/>
    </source>
</evidence>
<dbReference type="InterPro" id="IPR000120">
    <property type="entry name" value="Amidase"/>
</dbReference>
<protein>
    <submittedName>
        <fullName evidence="3">Amidase</fullName>
    </submittedName>
</protein>
<dbReference type="PANTHER" id="PTHR11895:SF151">
    <property type="entry name" value="GLUTAMYL-TRNA(GLN) AMIDOTRANSFERASE SUBUNIT A"/>
    <property type="match status" value="1"/>
</dbReference>
<proteinExistence type="inferred from homology"/>
<dbReference type="InterPro" id="IPR023631">
    <property type="entry name" value="Amidase_dom"/>
</dbReference>
<dbReference type="Pfam" id="PF01425">
    <property type="entry name" value="Amidase"/>
    <property type="match status" value="1"/>
</dbReference>
<comment type="similarity">
    <text evidence="1">Belongs to the amidase family.</text>
</comment>
<dbReference type="EMBL" id="JAFCLK010000003">
    <property type="protein sequence ID" value="MBR1134864.1"/>
    <property type="molecule type" value="Genomic_DNA"/>
</dbReference>
<evidence type="ECO:0000256" key="1">
    <source>
        <dbReference type="ARBA" id="ARBA00009199"/>
    </source>
</evidence>
<dbReference type="SUPFAM" id="SSF75304">
    <property type="entry name" value="Amidase signature (AS) enzymes"/>
    <property type="match status" value="1"/>
</dbReference>
<organism evidence="3 4">
    <name type="scientific">Bradyrhizobium denitrificans</name>
    <dbReference type="NCBI Taxonomy" id="2734912"/>
    <lineage>
        <taxon>Bacteria</taxon>
        <taxon>Pseudomonadati</taxon>
        <taxon>Pseudomonadota</taxon>
        <taxon>Alphaproteobacteria</taxon>
        <taxon>Hyphomicrobiales</taxon>
        <taxon>Nitrobacteraceae</taxon>
        <taxon>Bradyrhizobium</taxon>
    </lineage>
</organism>
<gene>
    <name evidence="3" type="ORF">JQ619_03720</name>
</gene>
<evidence type="ECO:0000313" key="3">
    <source>
        <dbReference type="EMBL" id="MBR1134864.1"/>
    </source>
</evidence>